<keyword evidence="3" id="KW-1185">Reference proteome</keyword>
<protein>
    <submittedName>
        <fullName evidence="2">Dimethylglycine dehydrogenase</fullName>
    </submittedName>
</protein>
<dbReference type="RefSeq" id="WP_204937834.1">
    <property type="nucleotide sequence ID" value="NZ_BAAAUM010000002.1"/>
</dbReference>
<reference evidence="2" key="1">
    <citation type="journal article" date="2014" name="Int. J. Syst. Evol. Microbiol.">
        <title>Complete genome sequence of Corynebacterium casei LMG S-19264T (=DSM 44701T), isolated from a smear-ripened cheese.</title>
        <authorList>
            <consortium name="US DOE Joint Genome Institute (JGI-PGF)"/>
            <person name="Walter F."/>
            <person name="Albersmeier A."/>
            <person name="Kalinowski J."/>
            <person name="Ruckert C."/>
        </authorList>
    </citation>
    <scope>NUCLEOTIDE SEQUENCE</scope>
    <source>
        <strain evidence="2">VKM Ac-1958</strain>
    </source>
</reference>
<dbReference type="EMBL" id="BSET01000002">
    <property type="protein sequence ID" value="GLK03027.1"/>
    <property type="molecule type" value="Genomic_DNA"/>
</dbReference>
<organism evidence="2 3">
    <name type="scientific">Microbacterium keratanolyticum</name>
    <dbReference type="NCBI Taxonomy" id="67574"/>
    <lineage>
        <taxon>Bacteria</taxon>
        <taxon>Bacillati</taxon>
        <taxon>Actinomycetota</taxon>
        <taxon>Actinomycetes</taxon>
        <taxon>Micrococcales</taxon>
        <taxon>Microbacteriaceae</taxon>
        <taxon>Microbacterium</taxon>
    </lineage>
</organism>
<proteinExistence type="predicted"/>
<name>A0A9W6HU89_9MICO</name>
<dbReference type="GO" id="GO:0006355">
    <property type="term" value="P:regulation of DNA-templated transcription"/>
    <property type="evidence" value="ECO:0007669"/>
    <property type="project" value="TreeGrafter"/>
</dbReference>
<gene>
    <name evidence="2" type="ORF">GCM10017596_27420</name>
</gene>
<evidence type="ECO:0000313" key="3">
    <source>
        <dbReference type="Proteomes" id="UP001142325"/>
    </source>
</evidence>
<evidence type="ECO:0000313" key="2">
    <source>
        <dbReference type="EMBL" id="GLK03027.1"/>
    </source>
</evidence>
<dbReference type="PANTHER" id="PTHR43130">
    <property type="entry name" value="ARAC-FAMILY TRANSCRIPTIONAL REGULATOR"/>
    <property type="match status" value="1"/>
</dbReference>
<reference evidence="2" key="2">
    <citation type="submission" date="2023-01" db="EMBL/GenBank/DDBJ databases">
        <authorList>
            <person name="Sun Q."/>
            <person name="Evtushenko L."/>
        </authorList>
    </citation>
    <scope>NUCLEOTIDE SEQUENCE</scope>
    <source>
        <strain evidence="2">VKM Ac-1958</strain>
    </source>
</reference>
<dbReference type="InterPro" id="IPR029062">
    <property type="entry name" value="Class_I_gatase-like"/>
</dbReference>
<dbReference type="PANTHER" id="PTHR43130:SF2">
    <property type="entry name" value="DJ-1_PFPI DOMAIN-CONTAINING PROTEIN"/>
    <property type="match status" value="1"/>
</dbReference>
<dbReference type="CDD" id="cd03139">
    <property type="entry name" value="GATase1_PfpI_2"/>
    <property type="match status" value="1"/>
</dbReference>
<dbReference type="Pfam" id="PF01965">
    <property type="entry name" value="DJ-1_PfpI"/>
    <property type="match status" value="1"/>
</dbReference>
<feature type="domain" description="DJ-1/PfpI" evidence="1">
    <location>
        <begin position="5"/>
        <end position="165"/>
    </location>
</feature>
<comment type="caution">
    <text evidence="2">The sequence shown here is derived from an EMBL/GenBank/DDBJ whole genome shotgun (WGS) entry which is preliminary data.</text>
</comment>
<sequence>MSSLRVVALLFPGVTQLDLTGPLQVLAVSGQLELHLAWRTLDPVPTDAGFSIVPTVTLADAPPADILFIPGGQGTFALLDDDEVLQFVRRQAEGARWVTSVCTGSFLLGAAGLLQGLRATTHWASLPLLASLGAIPTSERVVREGRVITGAGVSSGIDFALTLLAELFGEQEAKRVQLQIEYDPQPPFDAGSPRRRDADPQLVEMMTALMHERRAGVVERAAARLS</sequence>
<dbReference type="AlphaFoldDB" id="A0A9W6HU89"/>
<dbReference type="Gene3D" id="3.40.50.880">
    <property type="match status" value="1"/>
</dbReference>
<dbReference type="Proteomes" id="UP001142325">
    <property type="component" value="Unassembled WGS sequence"/>
</dbReference>
<dbReference type="InterPro" id="IPR002818">
    <property type="entry name" value="DJ-1/PfpI"/>
</dbReference>
<accession>A0A9W6HU89</accession>
<evidence type="ECO:0000259" key="1">
    <source>
        <dbReference type="Pfam" id="PF01965"/>
    </source>
</evidence>
<dbReference type="InterPro" id="IPR052158">
    <property type="entry name" value="INH-QAR"/>
</dbReference>
<dbReference type="SUPFAM" id="SSF52317">
    <property type="entry name" value="Class I glutamine amidotransferase-like"/>
    <property type="match status" value="1"/>
</dbReference>